<organism evidence="3 4">
    <name type="scientific">Phyllotreta striolata</name>
    <name type="common">Striped flea beetle</name>
    <name type="synonym">Crioceris striolata</name>
    <dbReference type="NCBI Taxonomy" id="444603"/>
    <lineage>
        <taxon>Eukaryota</taxon>
        <taxon>Metazoa</taxon>
        <taxon>Ecdysozoa</taxon>
        <taxon>Arthropoda</taxon>
        <taxon>Hexapoda</taxon>
        <taxon>Insecta</taxon>
        <taxon>Pterygota</taxon>
        <taxon>Neoptera</taxon>
        <taxon>Endopterygota</taxon>
        <taxon>Coleoptera</taxon>
        <taxon>Polyphaga</taxon>
        <taxon>Cucujiformia</taxon>
        <taxon>Chrysomeloidea</taxon>
        <taxon>Chrysomelidae</taxon>
        <taxon>Galerucinae</taxon>
        <taxon>Alticini</taxon>
        <taxon>Phyllotreta</taxon>
    </lineage>
</organism>
<feature type="domain" description="PDZ" evidence="2">
    <location>
        <begin position="1213"/>
        <end position="1285"/>
    </location>
</feature>
<dbReference type="Pfam" id="PF00595">
    <property type="entry name" value="PDZ"/>
    <property type="match status" value="3"/>
</dbReference>
<feature type="region of interest" description="Disordered" evidence="1">
    <location>
        <begin position="808"/>
        <end position="844"/>
    </location>
</feature>
<feature type="compositionally biased region" description="Basic and acidic residues" evidence="1">
    <location>
        <begin position="518"/>
        <end position="528"/>
    </location>
</feature>
<gene>
    <name evidence="3" type="ORF">PHYEVI_LOCUS1633</name>
</gene>
<dbReference type="InterPro" id="IPR036034">
    <property type="entry name" value="PDZ_sf"/>
</dbReference>
<dbReference type="PROSITE" id="PS50106">
    <property type="entry name" value="PDZ"/>
    <property type="match status" value="3"/>
</dbReference>
<protein>
    <recommendedName>
        <fullName evidence="2">PDZ domain-containing protein</fullName>
    </recommendedName>
</protein>
<feature type="region of interest" description="Disordered" evidence="1">
    <location>
        <begin position="169"/>
        <end position="245"/>
    </location>
</feature>
<evidence type="ECO:0000259" key="2">
    <source>
        <dbReference type="PROSITE" id="PS50106"/>
    </source>
</evidence>
<dbReference type="PANTHER" id="PTHR11324">
    <property type="entry name" value="IL16-RELATED"/>
    <property type="match status" value="1"/>
</dbReference>
<keyword evidence="4" id="KW-1185">Reference proteome</keyword>
<dbReference type="Proteomes" id="UP001153712">
    <property type="component" value="Chromosome 10"/>
</dbReference>
<dbReference type="PANTHER" id="PTHR11324:SF16">
    <property type="entry name" value="PDZ DOMAIN-CONTAINING PROTEIN 2"/>
    <property type="match status" value="1"/>
</dbReference>
<dbReference type="InterPro" id="IPR001478">
    <property type="entry name" value="PDZ"/>
</dbReference>
<evidence type="ECO:0000256" key="1">
    <source>
        <dbReference type="SAM" id="MobiDB-lite"/>
    </source>
</evidence>
<feature type="compositionally biased region" description="Low complexity" evidence="1">
    <location>
        <begin position="820"/>
        <end position="835"/>
    </location>
</feature>
<dbReference type="CDD" id="cd00136">
    <property type="entry name" value="PDZ_canonical"/>
    <property type="match status" value="2"/>
</dbReference>
<dbReference type="SMART" id="SM00228">
    <property type="entry name" value="PDZ"/>
    <property type="match status" value="3"/>
</dbReference>
<sequence>MSQTAAENFVTVVSVGARVKEVNENANFKSADTDYITVLTIGEEASKKNAKDVVEEVIVYRLPGERLGFGLKFEGGTKANEFVKRLFIQSCAANSPASRVTSSWGKLTEGDEVLEIDMVPVNTMTRIDCVRCLKESNVAIKLLVRHIHIHINENETKIKSINPPLVISAEEKRVPPPPPPVPPRKISRKLLKNVNNNNIIPKETGENIDTNKQKKLQSPRGSIRSYDSPDASRRNRRFSDGSLGPPDAEVYVDLFLQESTQSLSESDETGSTISTVIDRFGSFPTTTTSSFSGSLPSTPTAIQRELDLSNINIYDDEDNFIITKGLGKPISLSREENNNIILDDINPLCFQDAPLSYGNESTKNIIPDEIDNIKEDPIVLEETKPVLKKPQVPPRSRDTHLNLTKIEDTKNTIENLPRLVDFVPKSLNGLPENENTEEIENNEIYKGEFDYYDKDGENIDNFTNGVDLYSSKWSLSSQLATIGEVEEETSSDFNSNRTISKLAPVVIVENIDKIEDKSEEEGHLKQENEGTNGIMETLPSDSRQPPDGHEFPDFIEARGDSTNQIYPSFKDDFAKQPLQDILKQNDLLSQTVSASNGDLRSTMYESIEDLKCAEYVPESNLLHVRSQSLIDVSALNKQKNSKWNQLFEQRRKGLSKLKGLVIPESVESDSSPNVSIPEIKSQPTAATIYYPAPKADNIPAIEEHLPITKSVEIPSWSSNSSTNVPKYSPAFRRKSLQVYSTNINSTDSTNAEYIKYCDKTNTTIKGSKISDDELNPPKSLESISSPTRSDCSFDYAKSKNGVDIFQKSASGKTEDESDNDSAVSSSQSSYNSRYSPPASPTRSCEINHYSRKLEDEGKGSKNRLLKPSSVEAINRKNILASAKCSSGKDLKIGSPVIRRKQEEAQLAETQVVDKVDNSKEVDKKPTIIEETPCKSSFSSQRAVPVGSSDEKPNEIPPIKETKIRKDILFKPLKNVPTNGNTGLPSKIVLKSRAPAITTPKSMDIFTTRSSRTPATINVKALKQSFENLTSVLPVPQKVPVSKPAVASRASKMETTISSVSNGTSHYADVESKAVQKPIPQKRKSDVKTRTVALKMDSDSTSLGINIAGGVDEDKDVSIHRIRYASIAYNDGRLKKGDKIISVNGVPTKGLTHEEASSLLKERVNEFSITIEEGNDVTTSPANTSVTKKNPSNYGISSKSLLPKEIETKKSNNTISITKDGAGLGFSIEGGRDSPKGDVPLLIKKIFTGGAAEKSGELKVGDEIIQINDINFTSLTRIEAWNAMKKIPEGKVNIYIFR</sequence>
<evidence type="ECO:0000313" key="3">
    <source>
        <dbReference type="EMBL" id="CAG9855176.1"/>
    </source>
</evidence>
<feature type="region of interest" description="Disordered" evidence="1">
    <location>
        <begin position="518"/>
        <end position="549"/>
    </location>
</feature>
<feature type="compositionally biased region" description="Basic and acidic residues" evidence="1">
    <location>
        <begin position="230"/>
        <end position="239"/>
    </location>
</feature>
<feature type="domain" description="PDZ" evidence="2">
    <location>
        <begin position="1090"/>
        <end position="1174"/>
    </location>
</feature>
<feature type="compositionally biased region" description="Polar residues" evidence="1">
    <location>
        <begin position="1175"/>
        <end position="1193"/>
    </location>
</feature>
<accession>A0A9N9TGX0</accession>
<dbReference type="EMBL" id="OU900103">
    <property type="protein sequence ID" value="CAG9855176.1"/>
    <property type="molecule type" value="Genomic_DNA"/>
</dbReference>
<feature type="region of interest" description="Disordered" evidence="1">
    <location>
        <begin position="933"/>
        <end position="956"/>
    </location>
</feature>
<dbReference type="CDD" id="cd06763">
    <property type="entry name" value="PDZ7_PDZD2-PDZ4_hPro-IL-16-like"/>
    <property type="match status" value="1"/>
</dbReference>
<dbReference type="Gene3D" id="2.30.42.10">
    <property type="match status" value="3"/>
</dbReference>
<dbReference type="OrthoDB" id="42382at2759"/>
<feature type="region of interest" description="Disordered" evidence="1">
    <location>
        <begin position="1174"/>
        <end position="1193"/>
    </location>
</feature>
<proteinExistence type="predicted"/>
<reference evidence="3" key="1">
    <citation type="submission" date="2022-01" db="EMBL/GenBank/DDBJ databases">
        <authorList>
            <person name="King R."/>
        </authorList>
    </citation>
    <scope>NUCLEOTIDE SEQUENCE</scope>
</reference>
<feature type="domain" description="PDZ" evidence="2">
    <location>
        <begin position="56"/>
        <end position="148"/>
    </location>
</feature>
<feature type="region of interest" description="Disordered" evidence="1">
    <location>
        <begin position="765"/>
        <end position="788"/>
    </location>
</feature>
<dbReference type="SUPFAM" id="SSF50156">
    <property type="entry name" value="PDZ domain-like"/>
    <property type="match status" value="3"/>
</dbReference>
<evidence type="ECO:0000313" key="4">
    <source>
        <dbReference type="Proteomes" id="UP001153712"/>
    </source>
</evidence>
<feature type="compositionally biased region" description="Basic and acidic residues" evidence="1">
    <location>
        <begin position="203"/>
        <end position="212"/>
    </location>
</feature>
<name>A0A9N9TGX0_PHYSR</name>